<dbReference type="AlphaFoldDB" id="A0A8J5IPL3"/>
<evidence type="ECO:0000313" key="2">
    <source>
        <dbReference type="EMBL" id="KAG6957491.1"/>
    </source>
</evidence>
<proteinExistence type="predicted"/>
<evidence type="ECO:0000313" key="3">
    <source>
        <dbReference type="Proteomes" id="UP000709295"/>
    </source>
</evidence>
<protein>
    <submittedName>
        <fullName evidence="2">Uncharacterized protein</fullName>
    </submittedName>
</protein>
<gene>
    <name evidence="2" type="ORF">JG688_00010949</name>
</gene>
<dbReference type="InterPro" id="IPR051490">
    <property type="entry name" value="THEM6_lcsJ_thioesterase"/>
</dbReference>
<dbReference type="PANTHER" id="PTHR12475">
    <property type="match status" value="1"/>
</dbReference>
<accession>A0A8J5IPL3</accession>
<feature type="compositionally biased region" description="Basic and acidic residues" evidence="1">
    <location>
        <begin position="364"/>
        <end position="374"/>
    </location>
</feature>
<reference evidence="2" key="1">
    <citation type="submission" date="2021-01" db="EMBL/GenBank/DDBJ databases">
        <title>Phytophthora aleatoria, a newly-described species from Pinus radiata is distinct from Phytophthora cactorum isolates based on comparative genomics.</title>
        <authorList>
            <person name="Mcdougal R."/>
            <person name="Panda P."/>
            <person name="Williams N."/>
            <person name="Studholme D.J."/>
        </authorList>
    </citation>
    <scope>NUCLEOTIDE SEQUENCE</scope>
    <source>
        <strain evidence="2">NZFS 4037</strain>
    </source>
</reference>
<name>A0A8J5IPL3_9STRA</name>
<feature type="region of interest" description="Disordered" evidence="1">
    <location>
        <begin position="354"/>
        <end position="374"/>
    </location>
</feature>
<feature type="region of interest" description="Disordered" evidence="1">
    <location>
        <begin position="238"/>
        <end position="264"/>
    </location>
</feature>
<dbReference type="Pfam" id="PF13279">
    <property type="entry name" value="4HBT_2"/>
    <property type="match status" value="1"/>
</dbReference>
<dbReference type="PANTHER" id="PTHR12475:SF4">
    <property type="entry name" value="PROTEIN THEM6"/>
    <property type="match status" value="1"/>
</dbReference>
<feature type="non-terminal residue" evidence="2">
    <location>
        <position position="374"/>
    </location>
</feature>
<comment type="caution">
    <text evidence="2">The sequence shown here is derived from an EMBL/GenBank/DDBJ whole genome shotgun (WGS) entry which is preliminary data.</text>
</comment>
<dbReference type="Proteomes" id="UP000709295">
    <property type="component" value="Unassembled WGS sequence"/>
</dbReference>
<organism evidence="2 3">
    <name type="scientific">Phytophthora aleatoria</name>
    <dbReference type="NCBI Taxonomy" id="2496075"/>
    <lineage>
        <taxon>Eukaryota</taxon>
        <taxon>Sar</taxon>
        <taxon>Stramenopiles</taxon>
        <taxon>Oomycota</taxon>
        <taxon>Peronosporomycetes</taxon>
        <taxon>Peronosporales</taxon>
        <taxon>Peronosporaceae</taxon>
        <taxon>Phytophthora</taxon>
    </lineage>
</organism>
<keyword evidence="3" id="KW-1185">Reference proteome</keyword>
<evidence type="ECO:0000256" key="1">
    <source>
        <dbReference type="SAM" id="MobiDB-lite"/>
    </source>
</evidence>
<dbReference type="EMBL" id="JAENGY010000726">
    <property type="protein sequence ID" value="KAG6957491.1"/>
    <property type="molecule type" value="Genomic_DNA"/>
</dbReference>
<sequence>MIPRILWHMGAGVLRRKLTPQVPGALLRYPGVWKTRASLKDCNFMGTLPENAYYRSMELAIWYGCGVQGILHACVRNRWYFVFGSQGIRHFKDIKLFQRYEVHTRNVYWDDDWLFLLAQFKYPDTGEIFAEGLSRCMLRHGRDRVDSRLLYKEMGVDGLPHQHEVPEVIQKFLQWDMASEVDMKTTAEANAAAIDSSRKPSFVSAYSMNLPFQRHGSEPKDQPKLRTALHVGKLHYDDMMSSSSDSDDNRRKSKKDKFHINSHGNPVHWDGENWPFYKKSMTVAFQKSLLEQIAIGKVKEDVNCLPTQVCYNDLRRKVLFSSNMSKYTPALVREMILTAETRSKEWEKNAFGNNQGETECEEECAGKDGTIGRE</sequence>